<organism evidence="1 2">
    <name type="scientific">Didymella exigua CBS 183.55</name>
    <dbReference type="NCBI Taxonomy" id="1150837"/>
    <lineage>
        <taxon>Eukaryota</taxon>
        <taxon>Fungi</taxon>
        <taxon>Dikarya</taxon>
        <taxon>Ascomycota</taxon>
        <taxon>Pezizomycotina</taxon>
        <taxon>Dothideomycetes</taxon>
        <taxon>Pleosporomycetidae</taxon>
        <taxon>Pleosporales</taxon>
        <taxon>Pleosporineae</taxon>
        <taxon>Didymellaceae</taxon>
        <taxon>Didymella</taxon>
    </lineage>
</organism>
<protein>
    <submittedName>
        <fullName evidence="1">Uncharacterized protein</fullName>
    </submittedName>
</protein>
<dbReference type="AlphaFoldDB" id="A0A6A5RNZ5"/>
<dbReference type="RefSeq" id="XP_033449401.1">
    <property type="nucleotide sequence ID" value="XM_033594629.1"/>
</dbReference>
<dbReference type="OrthoDB" id="3799633at2759"/>
<accession>A0A6A5RNZ5</accession>
<proteinExistence type="predicted"/>
<evidence type="ECO:0000313" key="2">
    <source>
        <dbReference type="Proteomes" id="UP000800082"/>
    </source>
</evidence>
<sequence>MVTGMETEGWTVEDPTEDAPLVLEDGVRVASDDDAAPEDGRVTASEEDAILDGVSLGVDDAVVLKDRSVELVGEDDDSTVLLKVGTTTIPVGATEDSTEESSEVSRENVGKDCEEIGAELTTLLEDAASDELSVSVGGTGITIVRELEASTLEVRLGAGAGSVGATETEELAGEAAGAEPEYWGGGTGITTVAEDDGTDLVRLLDPDAEEVSVGYTAELGMSGIDRLDVTEDAGTELGGSGMTTV</sequence>
<reference evidence="1" key="1">
    <citation type="journal article" date="2020" name="Stud. Mycol.">
        <title>101 Dothideomycetes genomes: a test case for predicting lifestyles and emergence of pathogens.</title>
        <authorList>
            <person name="Haridas S."/>
            <person name="Albert R."/>
            <person name="Binder M."/>
            <person name="Bloem J."/>
            <person name="Labutti K."/>
            <person name="Salamov A."/>
            <person name="Andreopoulos B."/>
            <person name="Baker S."/>
            <person name="Barry K."/>
            <person name="Bills G."/>
            <person name="Bluhm B."/>
            <person name="Cannon C."/>
            <person name="Castanera R."/>
            <person name="Culley D."/>
            <person name="Daum C."/>
            <person name="Ezra D."/>
            <person name="Gonzalez J."/>
            <person name="Henrissat B."/>
            <person name="Kuo A."/>
            <person name="Liang C."/>
            <person name="Lipzen A."/>
            <person name="Lutzoni F."/>
            <person name="Magnuson J."/>
            <person name="Mondo S."/>
            <person name="Nolan M."/>
            <person name="Ohm R."/>
            <person name="Pangilinan J."/>
            <person name="Park H.-J."/>
            <person name="Ramirez L."/>
            <person name="Alfaro M."/>
            <person name="Sun H."/>
            <person name="Tritt A."/>
            <person name="Yoshinaga Y."/>
            <person name="Zwiers L.-H."/>
            <person name="Turgeon B."/>
            <person name="Goodwin S."/>
            <person name="Spatafora J."/>
            <person name="Crous P."/>
            <person name="Grigoriev I."/>
        </authorList>
    </citation>
    <scope>NUCLEOTIDE SEQUENCE</scope>
    <source>
        <strain evidence="1">CBS 183.55</strain>
    </source>
</reference>
<evidence type="ECO:0000313" key="1">
    <source>
        <dbReference type="EMBL" id="KAF1929153.1"/>
    </source>
</evidence>
<dbReference type="Proteomes" id="UP000800082">
    <property type="component" value="Unassembled WGS sequence"/>
</dbReference>
<dbReference type="GeneID" id="54352297"/>
<name>A0A6A5RNZ5_9PLEO</name>
<gene>
    <name evidence="1" type="ORF">M421DRAFT_4329</name>
</gene>
<dbReference type="EMBL" id="ML978966">
    <property type="protein sequence ID" value="KAF1929153.1"/>
    <property type="molecule type" value="Genomic_DNA"/>
</dbReference>
<keyword evidence="2" id="KW-1185">Reference proteome</keyword>